<feature type="binding site" evidence="11 12">
    <location>
        <position position="321"/>
    </location>
    <ligand>
        <name>S-adenosyl-L-methionine</name>
        <dbReference type="ChEBI" id="CHEBI:59789"/>
    </ligand>
</feature>
<dbReference type="PROSITE" id="PS51687">
    <property type="entry name" value="SAM_MT_RNA_M5U"/>
    <property type="match status" value="1"/>
</dbReference>
<comment type="catalytic activity">
    <reaction evidence="9 11">
        <text>uridine(1939) in 23S rRNA + S-adenosyl-L-methionine = 5-methyluridine(1939) in 23S rRNA + S-adenosyl-L-homocysteine + H(+)</text>
        <dbReference type="Rhea" id="RHEA:42908"/>
        <dbReference type="Rhea" id="RHEA-COMP:10278"/>
        <dbReference type="Rhea" id="RHEA-COMP:10279"/>
        <dbReference type="ChEBI" id="CHEBI:15378"/>
        <dbReference type="ChEBI" id="CHEBI:57856"/>
        <dbReference type="ChEBI" id="CHEBI:59789"/>
        <dbReference type="ChEBI" id="CHEBI:65315"/>
        <dbReference type="ChEBI" id="CHEBI:74447"/>
        <dbReference type="EC" id="2.1.1.190"/>
    </reaction>
</comment>
<dbReference type="GO" id="GO:0070475">
    <property type="term" value="P:rRNA base methylation"/>
    <property type="evidence" value="ECO:0007669"/>
    <property type="project" value="TreeGrafter"/>
</dbReference>
<evidence type="ECO:0000313" key="18">
    <source>
        <dbReference type="Proteomes" id="UP000072236"/>
    </source>
</evidence>
<dbReference type="OrthoDB" id="9804590at2"/>
<dbReference type="EMBL" id="CP012959">
    <property type="protein sequence ID" value="AMQ93980.1"/>
    <property type="molecule type" value="Genomic_DNA"/>
</dbReference>
<dbReference type="Pfam" id="PF05958">
    <property type="entry name" value="tRNA_U5-meth_tr"/>
    <property type="match status" value="1"/>
</dbReference>
<evidence type="ECO:0000256" key="4">
    <source>
        <dbReference type="ARBA" id="ARBA00022679"/>
    </source>
</evidence>
<keyword evidence="2 11" id="KW-0698">rRNA processing</keyword>
<dbReference type="Proteomes" id="UP000323012">
    <property type="component" value="Unassembled WGS sequence"/>
</dbReference>
<dbReference type="InterPro" id="IPR012340">
    <property type="entry name" value="NA-bd_OB-fold"/>
</dbReference>
<dbReference type="FunFam" id="2.40.50.140:FF:000097">
    <property type="entry name" value="23S rRNA (uracil(1939)-C(5))-methyltransferase RlmD"/>
    <property type="match status" value="1"/>
</dbReference>
<dbReference type="EMBL" id="VSED01000003">
    <property type="protein sequence ID" value="TYA39735.1"/>
    <property type="molecule type" value="Genomic_DNA"/>
</dbReference>
<dbReference type="GO" id="GO:0051539">
    <property type="term" value="F:4 iron, 4 sulfur cluster binding"/>
    <property type="evidence" value="ECO:0007669"/>
    <property type="project" value="UniProtKB-KW"/>
</dbReference>
<dbReference type="EC" id="2.1.1.190" evidence="11"/>
<accession>A0A5D0ENG4</accession>
<dbReference type="NCBIfam" id="NF009639">
    <property type="entry name" value="PRK13168.1"/>
    <property type="match status" value="1"/>
</dbReference>
<dbReference type="SUPFAM" id="SSF50249">
    <property type="entry name" value="Nucleic acid-binding proteins"/>
    <property type="match status" value="1"/>
</dbReference>
<protein>
    <recommendedName>
        <fullName evidence="11">23S rRNA (uracil(1939)-C(5))-methyltransferase RlmD</fullName>
        <ecNumber evidence="11">2.1.1.190</ecNumber>
    </recommendedName>
    <alternativeName>
        <fullName evidence="11">23S rRNA(m5U1939)-methyltransferase</fullName>
    </alternativeName>
</protein>
<proteinExistence type="inferred from homology"/>
<keyword evidence="8 11" id="KW-0411">Iron-sulfur</keyword>
<keyword evidence="6 11" id="KW-0479">Metal-binding</keyword>
<keyword evidence="5 11" id="KW-0949">S-adenosyl-L-methionine</keyword>
<keyword evidence="7 11" id="KW-0408">Iron</keyword>
<feature type="active site" evidence="13">
    <location>
        <position position="395"/>
    </location>
</feature>
<dbReference type="GO" id="GO:0070041">
    <property type="term" value="F:rRNA (uridine-C5-)-methyltransferase activity"/>
    <property type="evidence" value="ECO:0007669"/>
    <property type="project" value="UniProtKB-UniRule"/>
</dbReference>
<evidence type="ECO:0000256" key="6">
    <source>
        <dbReference type="ARBA" id="ARBA00022723"/>
    </source>
</evidence>
<feature type="active site" description="Nucleophile" evidence="11 12">
    <location>
        <position position="395"/>
    </location>
</feature>
<dbReference type="InterPro" id="IPR001566">
    <property type="entry name" value="23S_rRNA_MeTrfase_RlmD"/>
</dbReference>
<keyword evidence="1 11" id="KW-0004">4Fe-4S</keyword>
<evidence type="ECO:0000313" key="16">
    <source>
        <dbReference type="EMBL" id="PHO21122.1"/>
    </source>
</evidence>
<evidence type="ECO:0000256" key="9">
    <source>
        <dbReference type="ARBA" id="ARBA00052756"/>
    </source>
</evidence>
<evidence type="ECO:0000256" key="12">
    <source>
        <dbReference type="PROSITE-ProRule" id="PRU01024"/>
    </source>
</evidence>
<dbReference type="PANTHER" id="PTHR11061">
    <property type="entry name" value="RNA M5U METHYLTRANSFERASE"/>
    <property type="match status" value="1"/>
</dbReference>
<dbReference type="InterPro" id="IPR030391">
    <property type="entry name" value="MeTrfase_TrmA_CS"/>
</dbReference>
<feature type="binding site" evidence="11 12">
    <location>
        <position position="300"/>
    </location>
    <ligand>
        <name>S-adenosyl-L-methionine</name>
        <dbReference type="ChEBI" id="CHEBI:59789"/>
    </ligand>
</feature>
<dbReference type="NCBIfam" id="TIGR00479">
    <property type="entry name" value="rumA"/>
    <property type="match status" value="1"/>
</dbReference>
<dbReference type="SUPFAM" id="SSF53335">
    <property type="entry name" value="S-adenosyl-L-methionine-dependent methyltransferases"/>
    <property type="match status" value="1"/>
</dbReference>
<feature type="binding site" evidence="11 12">
    <location>
        <position position="271"/>
    </location>
    <ligand>
        <name>S-adenosyl-L-methionine</name>
        <dbReference type="ChEBI" id="CHEBI:59789"/>
    </ligand>
</feature>
<dbReference type="GO" id="GO:0003723">
    <property type="term" value="F:RNA binding"/>
    <property type="evidence" value="ECO:0007669"/>
    <property type="project" value="InterPro"/>
</dbReference>
<dbReference type="InterPro" id="IPR030390">
    <property type="entry name" value="MeTrfase_TrmA_AS"/>
</dbReference>
<feature type="binding site" evidence="11">
    <location>
        <position position="168"/>
    </location>
    <ligand>
        <name>[4Fe-4S] cluster</name>
        <dbReference type="ChEBI" id="CHEBI:49883"/>
    </ligand>
</feature>
<keyword evidence="19" id="KW-1185">Reference proteome</keyword>
<dbReference type="PROSITE" id="PS01230">
    <property type="entry name" value="TRMA_1"/>
    <property type="match status" value="1"/>
</dbReference>
<dbReference type="InterPro" id="IPR002792">
    <property type="entry name" value="TRAM_dom"/>
</dbReference>
<evidence type="ECO:0000256" key="13">
    <source>
        <dbReference type="PROSITE-ProRule" id="PRU10015"/>
    </source>
</evidence>
<evidence type="ECO:0000313" key="17">
    <source>
        <dbReference type="EMBL" id="TYA39735.1"/>
    </source>
</evidence>
<name>A0A5D0ENG4_AGGAC</name>
<keyword evidence="3 11" id="KW-0489">Methyltransferase</keyword>
<feature type="binding site" evidence="11 12">
    <location>
        <position position="369"/>
    </location>
    <ligand>
        <name>S-adenosyl-L-methionine</name>
        <dbReference type="ChEBI" id="CHEBI:59789"/>
    </ligand>
</feature>
<evidence type="ECO:0000256" key="3">
    <source>
        <dbReference type="ARBA" id="ARBA00022603"/>
    </source>
</evidence>
<dbReference type="Gene3D" id="2.40.50.140">
    <property type="entry name" value="Nucleic acid-binding proteins"/>
    <property type="match status" value="1"/>
</dbReference>
<sequence length="438" mass="49937">MALLYSGTKPKKNTTNFTAHILDLDYQGLGVAKMNGKTWFIENALPQESVEVRALEEKRQYGHGTAQRILRPSPKRQTPPCTYFAQCGGCQNQHIPIELQRSAKQKALIQRLSRLQPEPIQLMPLLQGEPWHYRRRVRLSMGFDSKTRKLSIGLRRKNAQQIIPLEHCPVLEQPLNDLLPKLTALFAQWSAPQQLGHIELAAADNGIAMLLRHIKNVAENDRTLLLKFAERHHLMLFVQEQDTIEHWHGGQPFYRLDNDLTLQFDISDFIQINAALNRQMINTALDWLALNERDHVLDLFCGMGNFTLPIARRVKSAVGIEGVSAMVEKARRNAERNRCHNVQFDQADLDKSFVNQGWAQQPFNKILLDPPRTGAAFALNALCQLQAENILYVSCNPATLVRDTEILHNAGYQLDKVAMIDMFPHTGHLESISLFRKK</sequence>
<dbReference type="HAMAP" id="MF_01010">
    <property type="entry name" value="23SrRNA_methyltr_RlmD"/>
    <property type="match status" value="1"/>
</dbReference>
<feature type="binding site" evidence="11">
    <location>
        <position position="305"/>
    </location>
    <ligand>
        <name>S-adenosyl-L-methionine</name>
        <dbReference type="ChEBI" id="CHEBI:59789"/>
    </ligand>
</feature>
<dbReference type="AlphaFoldDB" id="A0A5D0ENG4"/>
<dbReference type="Gene3D" id="3.40.50.150">
    <property type="entry name" value="Vaccinia Virus protein VP39"/>
    <property type="match status" value="1"/>
</dbReference>
<dbReference type="PROSITE" id="PS01231">
    <property type="entry name" value="TRMA_2"/>
    <property type="match status" value="1"/>
</dbReference>
<dbReference type="Proteomes" id="UP000226080">
    <property type="component" value="Unassembled WGS sequence"/>
</dbReference>
<comment type="function">
    <text evidence="10 11">Catalyzes the formation of 5-methyl-uridine at position 1939 (m5U1939) in 23S rRNA.</text>
</comment>
<evidence type="ECO:0000256" key="11">
    <source>
        <dbReference type="HAMAP-Rule" id="MF_01010"/>
    </source>
</evidence>
<dbReference type="CDD" id="cd02440">
    <property type="entry name" value="AdoMet_MTases"/>
    <property type="match status" value="1"/>
</dbReference>
<gene>
    <name evidence="11 17" type="primary">rlmD</name>
    <name evidence="15" type="ORF">ACT75_05310</name>
    <name evidence="16" type="ORF">CQR80_02870</name>
    <name evidence="17" type="ORF">FXB79_02100</name>
</gene>
<keyword evidence="4 11" id="KW-0808">Transferase</keyword>
<reference evidence="16 19" key="2">
    <citation type="submission" date="2017-10" db="EMBL/GenBank/DDBJ databases">
        <title>Draft genome sequences of Aggregatibacter actinomycetemcomitans strains 310a and 310b.</title>
        <authorList>
            <person name="May A.C."/>
            <person name="Ohta H."/>
            <person name="Maeda H."/>
            <person name="Kokeguchi S."/>
            <person name="Cugini C."/>
        </authorList>
    </citation>
    <scope>NUCLEOTIDE SEQUENCE [LARGE SCALE GENOMIC DNA]</scope>
    <source>
        <strain evidence="16 19">310b</strain>
    </source>
</reference>
<feature type="binding site" evidence="11">
    <location>
        <position position="90"/>
    </location>
    <ligand>
        <name>[4Fe-4S] cluster</name>
        <dbReference type="ChEBI" id="CHEBI:49883"/>
    </ligand>
</feature>
<evidence type="ECO:0000313" key="15">
    <source>
        <dbReference type="EMBL" id="AMQ93980.1"/>
    </source>
</evidence>
<feature type="domain" description="TRAM" evidence="14">
    <location>
        <begin position="17"/>
        <end position="65"/>
    </location>
</feature>
<dbReference type="GO" id="GO:0005506">
    <property type="term" value="F:iron ion binding"/>
    <property type="evidence" value="ECO:0007669"/>
    <property type="project" value="UniProtKB-UniRule"/>
</dbReference>
<reference evidence="15 18" key="1">
    <citation type="submission" date="2015-10" db="EMBL/GenBank/DDBJ databases">
        <title>Tn-seq of a polymicrobial infection.</title>
        <authorList>
            <person name="Stacy A."/>
            <person name="Rumbaugh K.P."/>
            <person name="Whiteley M."/>
        </authorList>
    </citation>
    <scope>NUCLEOTIDE SEQUENCE [LARGE SCALE GENOMIC DNA]</scope>
    <source>
        <strain evidence="15 18">624</strain>
    </source>
</reference>
<dbReference type="KEGG" id="aact:ACT75_05310"/>
<feature type="binding site" evidence="11">
    <location>
        <position position="81"/>
    </location>
    <ligand>
        <name>[4Fe-4S] cluster</name>
        <dbReference type="ChEBI" id="CHEBI:49883"/>
    </ligand>
</feature>
<feature type="binding site" evidence="11">
    <location>
        <position position="87"/>
    </location>
    <ligand>
        <name>[4Fe-4S] cluster</name>
        <dbReference type="ChEBI" id="CHEBI:49883"/>
    </ligand>
</feature>
<dbReference type="FunFam" id="3.40.50.150:FF:000009">
    <property type="entry name" value="23S rRNA (Uracil(1939)-C(5))-methyltransferase RlmD"/>
    <property type="match status" value="1"/>
</dbReference>
<evidence type="ECO:0000313" key="20">
    <source>
        <dbReference type="Proteomes" id="UP000323012"/>
    </source>
</evidence>
<evidence type="ECO:0000256" key="5">
    <source>
        <dbReference type="ARBA" id="ARBA00022691"/>
    </source>
</evidence>
<evidence type="ECO:0000256" key="2">
    <source>
        <dbReference type="ARBA" id="ARBA00022552"/>
    </source>
</evidence>
<feature type="binding site" evidence="11">
    <location>
        <position position="348"/>
    </location>
    <ligand>
        <name>S-adenosyl-L-methionine</name>
        <dbReference type="ChEBI" id="CHEBI:59789"/>
    </ligand>
</feature>
<dbReference type="Gene3D" id="2.40.50.1070">
    <property type="match status" value="1"/>
</dbReference>
<dbReference type="SMR" id="A0A5D0ENG4"/>
<comment type="similarity">
    <text evidence="11">Belongs to the class I-like SAM-binding methyltransferase superfamily. RNA M5U methyltransferase family. RlmD subfamily.</text>
</comment>
<evidence type="ECO:0000256" key="1">
    <source>
        <dbReference type="ARBA" id="ARBA00022485"/>
    </source>
</evidence>
<evidence type="ECO:0000256" key="7">
    <source>
        <dbReference type="ARBA" id="ARBA00023004"/>
    </source>
</evidence>
<evidence type="ECO:0000259" key="14">
    <source>
        <dbReference type="Pfam" id="PF01938"/>
    </source>
</evidence>
<evidence type="ECO:0000256" key="8">
    <source>
        <dbReference type="ARBA" id="ARBA00023014"/>
    </source>
</evidence>
<dbReference type="RefSeq" id="WP_005542875.1">
    <property type="nucleotide sequence ID" value="NZ_CP012959.1"/>
</dbReference>
<dbReference type="Pfam" id="PF01938">
    <property type="entry name" value="TRAM"/>
    <property type="match status" value="1"/>
</dbReference>
<evidence type="ECO:0000313" key="19">
    <source>
        <dbReference type="Proteomes" id="UP000226080"/>
    </source>
</evidence>
<dbReference type="InterPro" id="IPR029063">
    <property type="entry name" value="SAM-dependent_MTases_sf"/>
</dbReference>
<reference evidence="17 20" key="3">
    <citation type="submission" date="2019-08" db="EMBL/GenBank/DDBJ databases">
        <title>Whole genome sequencing of Aggregatibacter actinomycetemcomitans cultured from blood stream infections in Denmark reveals a novel phylogenetic lineage expressing serotype a membrane O polysaccharide.</title>
        <authorList>
            <person name="Nedergaard S."/>
            <person name="Kobel C.M."/>
            <person name="Nielsen M.B."/>
            <person name="Moeller R.T."/>
            <person name="Jensen A.B."/>
            <person name="Noerskov-Lauritsen N."/>
        </authorList>
    </citation>
    <scope>NUCLEOTIDE SEQUENCE [LARGE SCALE GENOMIC DNA]</scope>
    <source>
        <strain evidence="17 20">PN_563</strain>
    </source>
</reference>
<dbReference type="PANTHER" id="PTHR11061:SF49">
    <property type="entry name" value="23S RRNA (URACIL(1939)-C(5))-METHYLTRANSFERASE RLMD"/>
    <property type="match status" value="1"/>
</dbReference>
<dbReference type="EMBL" id="PCGW01000004">
    <property type="protein sequence ID" value="PHO21122.1"/>
    <property type="molecule type" value="Genomic_DNA"/>
</dbReference>
<dbReference type="InterPro" id="IPR010280">
    <property type="entry name" value="U5_MeTrfase_fam"/>
</dbReference>
<organism evidence="17 20">
    <name type="scientific">Aggregatibacter actinomycetemcomitans</name>
    <name type="common">Actinobacillus actinomycetemcomitans</name>
    <name type="synonym">Haemophilus actinomycetemcomitans</name>
    <dbReference type="NCBI Taxonomy" id="714"/>
    <lineage>
        <taxon>Bacteria</taxon>
        <taxon>Pseudomonadati</taxon>
        <taxon>Pseudomonadota</taxon>
        <taxon>Gammaproteobacteria</taxon>
        <taxon>Pasteurellales</taxon>
        <taxon>Pasteurellaceae</taxon>
        <taxon>Aggregatibacter</taxon>
    </lineage>
</organism>
<dbReference type="Proteomes" id="UP000072236">
    <property type="component" value="Chromosome"/>
</dbReference>
<evidence type="ECO:0000256" key="10">
    <source>
        <dbReference type="ARBA" id="ARBA00059995"/>
    </source>
</evidence>